<keyword evidence="2 5" id="KW-0456">Lyase</keyword>
<feature type="domain" description="Dihydroxy-acid/6-phosphogluconate dehydratase N-terminal" evidence="3">
    <location>
        <begin position="36"/>
        <end position="350"/>
    </location>
</feature>
<proteinExistence type="inferred from homology"/>
<dbReference type="InterPro" id="IPR056740">
    <property type="entry name" value="ILV_EDD_C"/>
</dbReference>
<gene>
    <name evidence="5" type="primary">ilvD_2</name>
    <name evidence="5" type="ORF">LMG32289_02687</name>
</gene>
<dbReference type="PROSITE" id="PS00886">
    <property type="entry name" value="ILVD_EDD_1"/>
    <property type="match status" value="1"/>
</dbReference>
<dbReference type="EC" id="4.2.1.9" evidence="5"/>
<dbReference type="Pfam" id="PF24877">
    <property type="entry name" value="ILV_EDD_C"/>
    <property type="match status" value="1"/>
</dbReference>
<evidence type="ECO:0000256" key="1">
    <source>
        <dbReference type="ARBA" id="ARBA00006486"/>
    </source>
</evidence>
<reference evidence="5 6" key="1">
    <citation type="submission" date="2021-08" db="EMBL/GenBank/DDBJ databases">
        <authorList>
            <person name="Peeters C."/>
        </authorList>
    </citation>
    <scope>NUCLEOTIDE SEQUENCE [LARGE SCALE GENOMIC DNA]</scope>
    <source>
        <strain evidence="5 6">LMG 32289</strain>
    </source>
</reference>
<evidence type="ECO:0000313" key="5">
    <source>
        <dbReference type="EMBL" id="CAG9172810.1"/>
    </source>
</evidence>
<dbReference type="PANTHER" id="PTHR43661">
    <property type="entry name" value="D-XYLONATE DEHYDRATASE"/>
    <property type="match status" value="1"/>
</dbReference>
<protein>
    <submittedName>
        <fullName evidence="5">Dihydroxy-acid dehydratase</fullName>
        <ecNumber evidence="5">4.2.1.9</ecNumber>
    </submittedName>
</protein>
<dbReference type="RefSeq" id="WP_223988890.1">
    <property type="nucleotide sequence ID" value="NZ_CAJZAG010000005.1"/>
</dbReference>
<dbReference type="SUPFAM" id="SSF52016">
    <property type="entry name" value="LeuD/IlvD-like"/>
    <property type="match status" value="1"/>
</dbReference>
<dbReference type="EMBL" id="CAJZAG010000005">
    <property type="protein sequence ID" value="CAG9172810.1"/>
    <property type="molecule type" value="Genomic_DNA"/>
</dbReference>
<dbReference type="Pfam" id="PF00920">
    <property type="entry name" value="ILVD_EDD_N"/>
    <property type="match status" value="1"/>
</dbReference>
<dbReference type="Gene3D" id="3.50.30.80">
    <property type="entry name" value="IlvD/EDD C-terminal domain-like"/>
    <property type="match status" value="1"/>
</dbReference>
<feature type="domain" description="Dihydroxy-acid/6-phosphogluconate dehydratase C-terminal" evidence="4">
    <location>
        <begin position="363"/>
        <end position="553"/>
    </location>
</feature>
<keyword evidence="6" id="KW-1185">Reference proteome</keyword>
<sequence>MTSPKYRSNFTPGTTRWALRKAQWQALGLSDADLDKPKIAVVNTSSELSSCFSHLDGVSAHVKAAIRAAGGVPFEVRTAAPSDFITSAGKQGRYILPSRDLIVNDIEVQVEGAQLDGMVCLASCDKTTPGQMMAAARLDIPTLVVICGYQASGQYKGEHVDIEDVFEKVGMHVTGQLSLEDLDGMCKRAVRSPGVCAGLGTANSMHIVCEALGLTLPGASPVLANSPEMVEQARAAGARIVEMVNEGLNPRSILTPAAFRNAVRVALALSTSINVLRHLQGVAEEAGTDVDLYDLFDRLGREVPLLATVKPNGPHRTEELEAAGGTLATIKRLAPMIEQGCMTVSGKTWQTILDAYDAPSPSIIRTLDDPISTKPSLVILRGSLAPEGSILKLGNAGEKAENFRGKAMVFHSQEEAIAALADGRITEGTVACLRGMGPIGGPGVALASSFVAAVEGAGFNGKVAVVTDGQLSGLNRGVAVGQVCPEAAAGGPLALVKDGDEIEIDIPGRQINLLIAESEMATRRAEATPIVGATEQGWLNIYSKTVKPLARGAVLIPIQPR</sequence>
<dbReference type="InterPro" id="IPR037237">
    <property type="entry name" value="IlvD/EDD_N"/>
</dbReference>
<dbReference type="InterPro" id="IPR042096">
    <property type="entry name" value="Dihydro-acid_dehy_C"/>
</dbReference>
<dbReference type="SUPFAM" id="SSF143975">
    <property type="entry name" value="IlvD/EDD N-terminal domain-like"/>
    <property type="match status" value="1"/>
</dbReference>
<dbReference type="InterPro" id="IPR020558">
    <property type="entry name" value="DiOHA_6PGluconate_deHydtase_CS"/>
</dbReference>
<evidence type="ECO:0000313" key="6">
    <source>
        <dbReference type="Proteomes" id="UP000706525"/>
    </source>
</evidence>
<evidence type="ECO:0000256" key="2">
    <source>
        <dbReference type="ARBA" id="ARBA00023239"/>
    </source>
</evidence>
<accession>A0ABM8WYZ0</accession>
<comment type="similarity">
    <text evidence="1">Belongs to the IlvD/Edd family.</text>
</comment>
<dbReference type="PANTHER" id="PTHR43661:SF3">
    <property type="entry name" value="D-XYLONATE DEHYDRATASE YAGF-RELATED"/>
    <property type="match status" value="1"/>
</dbReference>
<dbReference type="GO" id="GO:0004160">
    <property type="term" value="F:dihydroxy-acid dehydratase activity"/>
    <property type="evidence" value="ECO:0007669"/>
    <property type="project" value="UniProtKB-EC"/>
</dbReference>
<comment type="caution">
    <text evidence="5">The sequence shown here is derived from an EMBL/GenBank/DDBJ whole genome shotgun (WGS) entry which is preliminary data.</text>
</comment>
<dbReference type="InterPro" id="IPR000581">
    <property type="entry name" value="ILV_EDD_N"/>
</dbReference>
<name>A0ABM8WYZ0_9BURK</name>
<dbReference type="Proteomes" id="UP000706525">
    <property type="component" value="Unassembled WGS sequence"/>
</dbReference>
<organism evidence="5 6">
    <name type="scientific">Cupriavidus pampae</name>
    <dbReference type="NCBI Taxonomy" id="659251"/>
    <lineage>
        <taxon>Bacteria</taxon>
        <taxon>Pseudomonadati</taxon>
        <taxon>Pseudomonadota</taxon>
        <taxon>Betaproteobacteria</taxon>
        <taxon>Burkholderiales</taxon>
        <taxon>Burkholderiaceae</taxon>
        <taxon>Cupriavidus</taxon>
    </lineage>
</organism>
<evidence type="ECO:0000259" key="3">
    <source>
        <dbReference type="Pfam" id="PF00920"/>
    </source>
</evidence>
<evidence type="ECO:0000259" key="4">
    <source>
        <dbReference type="Pfam" id="PF24877"/>
    </source>
</evidence>